<dbReference type="AlphaFoldDB" id="A0A179C696"/>
<dbReference type="GO" id="GO:0006146">
    <property type="term" value="P:adenine catabolic process"/>
    <property type="evidence" value="ECO:0007669"/>
    <property type="project" value="InterPro"/>
</dbReference>
<dbReference type="RefSeq" id="WP_064207905.1">
    <property type="nucleotide sequence ID" value="NZ_LVKC01000017.1"/>
</dbReference>
<dbReference type="EC" id="3.5.4.2" evidence="2 6"/>
<dbReference type="Pfam" id="PF13382">
    <property type="entry name" value="Adenine_deam_C"/>
    <property type="match status" value="1"/>
</dbReference>
<evidence type="ECO:0000259" key="7">
    <source>
        <dbReference type="Pfam" id="PF01979"/>
    </source>
</evidence>
<evidence type="ECO:0000256" key="5">
    <source>
        <dbReference type="ARBA" id="ARBA00047720"/>
    </source>
</evidence>
<dbReference type="InterPro" id="IPR026912">
    <property type="entry name" value="Adenine_deam_C"/>
</dbReference>
<name>A0A179C696_9LACO</name>
<evidence type="ECO:0000256" key="2">
    <source>
        <dbReference type="ARBA" id="ARBA00012782"/>
    </source>
</evidence>
<dbReference type="NCBIfam" id="TIGR01178">
    <property type="entry name" value="ade"/>
    <property type="match status" value="1"/>
</dbReference>
<dbReference type="InterPro" id="IPR006679">
    <property type="entry name" value="Adenine_deam"/>
</dbReference>
<evidence type="ECO:0000256" key="4">
    <source>
        <dbReference type="ARBA" id="ARBA00023211"/>
    </source>
</evidence>
<dbReference type="SUPFAM" id="SSF51556">
    <property type="entry name" value="Metallo-dependent hydrolases"/>
    <property type="match status" value="1"/>
</dbReference>
<evidence type="ECO:0000256" key="1">
    <source>
        <dbReference type="ARBA" id="ARBA00006773"/>
    </source>
</evidence>
<comment type="cofactor">
    <cofactor evidence="6">
        <name>Mn(2+)</name>
        <dbReference type="ChEBI" id="CHEBI:29035"/>
    </cofactor>
</comment>
<gene>
    <name evidence="6" type="primary">ade</name>
    <name evidence="9" type="ORF">A3O14_03935</name>
</gene>
<dbReference type="Pfam" id="PF01979">
    <property type="entry name" value="Amidohydro_1"/>
    <property type="match status" value="1"/>
</dbReference>
<proteinExistence type="inferred from homology"/>
<sequence>MTMIDLCIKSNHVLNVFSRLFEPNVLWINDGKIIATGESSAFHARRTLDYADQYIVPGFIDAHVHIESSLLTPSELAKVILPQGTTGIFTDPHEIANVAGANGIQYMIDDARQSLLDVYTMLPSSVPCTPFEDSGATLTAKELKPFYQDPTVRGLAEVMDYPAVSSNQPDMIAKLNDCLQAGRQIDGHGSGLSRHQLDVYRQHQISTDHEATTIQQIQERINEGFYVFLREGTVERDLENTVGAVNESNASRFAFCTDDKLVDSLLNEGEINDCIRKAIHHGLRPETAYTMASFNAAQAHQTPFIGALNPNYQADIVVLDDPYDVKIHQVIKKGHLISNHDFNTQPLSFAKNTMNFALSPADLQLPLNSATANIIQVIPNHIETKHLVEPVSIHNGNFCPDPSNDQLKMVVVERHHHTGKIGKAIVKGFNLTHGAVASSIAHDSHNIIAVGTNDADLFAAIQHLQKVGGGITVFANHHELATLPLQIGGLMSNLSYKETAQKLNAITAAYQSISRPIGFNPFITLSFLALPVIPTLKLTARGLYDFDQQKFIPVEANAD</sequence>
<dbReference type="CDD" id="cd01295">
    <property type="entry name" value="AdeC"/>
    <property type="match status" value="1"/>
</dbReference>
<evidence type="ECO:0000256" key="6">
    <source>
        <dbReference type="HAMAP-Rule" id="MF_01518"/>
    </source>
</evidence>
<feature type="domain" description="Amidohydrolase-related" evidence="7">
    <location>
        <begin position="54"/>
        <end position="336"/>
    </location>
</feature>
<dbReference type="InterPro" id="IPR032466">
    <property type="entry name" value="Metal_Hydrolase"/>
</dbReference>
<evidence type="ECO:0000313" key="9">
    <source>
        <dbReference type="EMBL" id="OAQ08370.1"/>
    </source>
</evidence>
<evidence type="ECO:0000259" key="8">
    <source>
        <dbReference type="Pfam" id="PF13382"/>
    </source>
</evidence>
<comment type="catalytic activity">
    <reaction evidence="5 6">
        <text>adenine + H2O + H(+) = hypoxanthine + NH4(+)</text>
        <dbReference type="Rhea" id="RHEA:23688"/>
        <dbReference type="ChEBI" id="CHEBI:15377"/>
        <dbReference type="ChEBI" id="CHEBI:15378"/>
        <dbReference type="ChEBI" id="CHEBI:16708"/>
        <dbReference type="ChEBI" id="CHEBI:17368"/>
        <dbReference type="ChEBI" id="CHEBI:28938"/>
        <dbReference type="EC" id="3.5.4.2"/>
    </reaction>
</comment>
<dbReference type="GO" id="GO:0000034">
    <property type="term" value="F:adenine deaminase activity"/>
    <property type="evidence" value="ECO:0007669"/>
    <property type="project" value="UniProtKB-UniRule"/>
</dbReference>
<organism evidence="9 10">
    <name type="scientific">Ligilactobacillus aviarius</name>
    <dbReference type="NCBI Taxonomy" id="1606"/>
    <lineage>
        <taxon>Bacteria</taxon>
        <taxon>Bacillati</taxon>
        <taxon>Bacillota</taxon>
        <taxon>Bacilli</taxon>
        <taxon>Lactobacillales</taxon>
        <taxon>Lactobacillaceae</taxon>
        <taxon>Ligilactobacillus</taxon>
    </lineage>
</organism>
<feature type="domain" description="Adenine deaminase C-terminal" evidence="8">
    <location>
        <begin position="382"/>
        <end position="549"/>
    </location>
</feature>
<reference evidence="10" key="1">
    <citation type="submission" date="2016-03" db="EMBL/GenBank/DDBJ databases">
        <authorList>
            <person name="Johnson T.J."/>
            <person name="Youmans B."/>
            <person name="Case K."/>
            <person name="Noll S."/>
        </authorList>
    </citation>
    <scope>NUCLEOTIDE SEQUENCE [LARGE SCALE GENOMIC DNA]</scope>
    <source>
        <strain evidence="10">UMNLAv8</strain>
    </source>
</reference>
<dbReference type="InterPro" id="IPR006680">
    <property type="entry name" value="Amidohydro-rel"/>
</dbReference>
<accession>A0A179C696</accession>
<dbReference type="PANTHER" id="PTHR11113">
    <property type="entry name" value="N-ACETYLGLUCOSAMINE-6-PHOSPHATE DEACETYLASE"/>
    <property type="match status" value="1"/>
</dbReference>
<dbReference type="Proteomes" id="UP000078520">
    <property type="component" value="Unassembled WGS sequence"/>
</dbReference>
<evidence type="ECO:0000256" key="3">
    <source>
        <dbReference type="ARBA" id="ARBA00022801"/>
    </source>
</evidence>
<dbReference type="EMBL" id="LVKI01000012">
    <property type="protein sequence ID" value="OAQ08370.1"/>
    <property type="molecule type" value="Genomic_DNA"/>
</dbReference>
<evidence type="ECO:0000313" key="10">
    <source>
        <dbReference type="Proteomes" id="UP000078520"/>
    </source>
</evidence>
<dbReference type="Gene3D" id="3.20.20.140">
    <property type="entry name" value="Metal-dependent hydrolases"/>
    <property type="match status" value="1"/>
</dbReference>
<dbReference type="HAMAP" id="MF_01518">
    <property type="entry name" value="Adenine_deamin"/>
    <property type="match status" value="1"/>
</dbReference>
<keyword evidence="3 6" id="KW-0378">Hydrolase</keyword>
<dbReference type="PANTHER" id="PTHR11113:SF2">
    <property type="entry name" value="ADENINE DEAMINASE"/>
    <property type="match status" value="1"/>
</dbReference>
<dbReference type="Gene3D" id="2.30.40.10">
    <property type="entry name" value="Urease, subunit C, domain 1"/>
    <property type="match status" value="1"/>
</dbReference>
<comment type="similarity">
    <text evidence="1 6">Belongs to the metallo-dependent hydrolases superfamily. Adenine deaminase family.</text>
</comment>
<dbReference type="OrthoDB" id="9775607at2"/>
<comment type="caution">
    <text evidence="9">The sequence shown here is derived from an EMBL/GenBank/DDBJ whole genome shotgun (WGS) entry which is preliminary data.</text>
</comment>
<dbReference type="SUPFAM" id="SSF51338">
    <property type="entry name" value="Composite domain of metallo-dependent hydrolases"/>
    <property type="match status" value="1"/>
</dbReference>
<dbReference type="InterPro" id="IPR011059">
    <property type="entry name" value="Metal-dep_hydrolase_composite"/>
</dbReference>
<keyword evidence="4 6" id="KW-0464">Manganese</keyword>
<protein>
    <recommendedName>
        <fullName evidence="2 6">Adenine deaminase</fullName>
        <shortName evidence="6">Adenase</shortName>
        <shortName evidence="6">Adenine aminase</shortName>
        <ecNumber evidence="2 6">3.5.4.2</ecNumber>
    </recommendedName>
</protein>